<comment type="caution">
    <text evidence="2">The sequence shown here is derived from an EMBL/GenBank/DDBJ whole genome shotgun (WGS) entry which is preliminary data.</text>
</comment>
<feature type="transmembrane region" description="Helical" evidence="1">
    <location>
        <begin position="324"/>
        <end position="345"/>
    </location>
</feature>
<evidence type="ECO:0000256" key="1">
    <source>
        <dbReference type="SAM" id="Phobius"/>
    </source>
</evidence>
<dbReference type="InterPro" id="IPR053018">
    <property type="entry name" value="Elsinochrome_Biosynth-Asso"/>
</dbReference>
<feature type="transmembrane region" description="Helical" evidence="1">
    <location>
        <begin position="259"/>
        <end position="289"/>
    </location>
</feature>
<accession>A0A428P6Z1</accession>
<feature type="transmembrane region" description="Helical" evidence="1">
    <location>
        <begin position="145"/>
        <end position="166"/>
    </location>
</feature>
<sequence>MACNVGSANPDIAGLGIMISFALQAGLSLCLSILSLSLWKSAVLAADQVGASMLRDITDTVALIQALNIRWGEIDRADLTVAINTLDDHRPNSRLRDLCEIFLAVLDQPPPPTSAAALNPTTSIGKWMWKWAKNAALKKKYIDDLLATISDIQVVNAIGLLIAALAQHKSLSLYHLHVVYDTASFTGVSICASIINVSASAHNLRWTRTFAMFAYLFLFFSFSVVFGIKLSNWDENVTGKCYNTRRISSPNGSHPSSDIAYLAVTCFYSIYALWSCSTSAFPILALACFSKQPFQSDLARRFTRKWEAFLGKLRVREVIQRGRFYASIFFPVSMHPSILVLSGYFTVLAPPRPEIRVWVLVPLAMLQYPLHLYMAIAIRKDNDRFLEGGSENDWGFGQIVALVLCAATCIECIRGVSGKRDLFV</sequence>
<dbReference type="PANTHER" id="PTHR37577:SF1">
    <property type="entry name" value="INTEGRAL MEMBRANE PROTEIN"/>
    <property type="match status" value="1"/>
</dbReference>
<evidence type="ECO:0000313" key="2">
    <source>
        <dbReference type="EMBL" id="RSL48803.1"/>
    </source>
</evidence>
<feature type="transmembrane region" description="Helical" evidence="1">
    <location>
        <begin position="12"/>
        <end position="34"/>
    </location>
</feature>
<keyword evidence="1" id="KW-0472">Membrane</keyword>
<dbReference type="AlphaFoldDB" id="A0A428P6Z1"/>
<keyword evidence="1" id="KW-0812">Transmembrane</keyword>
<dbReference type="Proteomes" id="UP000288168">
    <property type="component" value="Unassembled WGS sequence"/>
</dbReference>
<name>A0A428P6Z1_9HYPO</name>
<protein>
    <submittedName>
        <fullName evidence="2">Uncharacterized protein</fullName>
    </submittedName>
</protein>
<gene>
    <name evidence="2" type="ORF">CEP54_012731</name>
</gene>
<keyword evidence="1" id="KW-1133">Transmembrane helix</keyword>
<reference evidence="2 3" key="1">
    <citation type="submission" date="2017-06" db="EMBL/GenBank/DDBJ databases">
        <title>Comparative genomic analysis of Ambrosia Fusariam Clade fungi.</title>
        <authorList>
            <person name="Stajich J.E."/>
            <person name="Carrillo J."/>
            <person name="Kijimoto T."/>
            <person name="Eskalen A."/>
            <person name="O'Donnell K."/>
            <person name="Kasson M."/>
        </authorList>
    </citation>
    <scope>NUCLEOTIDE SEQUENCE [LARGE SCALE GENOMIC DNA]</scope>
    <source>
        <strain evidence="2 3">NRRL62584</strain>
    </source>
</reference>
<feature type="transmembrane region" description="Helical" evidence="1">
    <location>
        <begin position="357"/>
        <end position="376"/>
    </location>
</feature>
<keyword evidence="3" id="KW-1185">Reference proteome</keyword>
<proteinExistence type="predicted"/>
<dbReference type="PANTHER" id="PTHR37577">
    <property type="entry name" value="INTEGRAL MEMBRANE PROTEIN"/>
    <property type="match status" value="1"/>
</dbReference>
<dbReference type="EMBL" id="NKCI01000190">
    <property type="protein sequence ID" value="RSL48803.1"/>
    <property type="molecule type" value="Genomic_DNA"/>
</dbReference>
<feature type="transmembrane region" description="Helical" evidence="1">
    <location>
        <begin position="178"/>
        <end position="197"/>
    </location>
</feature>
<feature type="transmembrane region" description="Helical" evidence="1">
    <location>
        <begin position="209"/>
        <end position="228"/>
    </location>
</feature>
<dbReference type="OrthoDB" id="5427664at2759"/>
<evidence type="ECO:0000313" key="3">
    <source>
        <dbReference type="Proteomes" id="UP000288168"/>
    </source>
</evidence>
<organism evidence="2 3">
    <name type="scientific">Fusarium duplospermum</name>
    <dbReference type="NCBI Taxonomy" id="1325734"/>
    <lineage>
        <taxon>Eukaryota</taxon>
        <taxon>Fungi</taxon>
        <taxon>Dikarya</taxon>
        <taxon>Ascomycota</taxon>
        <taxon>Pezizomycotina</taxon>
        <taxon>Sordariomycetes</taxon>
        <taxon>Hypocreomycetidae</taxon>
        <taxon>Hypocreales</taxon>
        <taxon>Nectriaceae</taxon>
        <taxon>Fusarium</taxon>
        <taxon>Fusarium solani species complex</taxon>
    </lineage>
</organism>